<reference evidence="2 3" key="1">
    <citation type="submission" date="2015-07" db="EMBL/GenBank/DDBJ databases">
        <title>Draft genome sequences of 17 French Clostridium botulinum group III.</title>
        <authorList>
            <person name="Woudstra C."/>
            <person name="Le Marechal C."/>
            <person name="Souillard R."/>
            <person name="Bayon-Auboyer M.-H."/>
            <person name="Dessouter D."/>
            <person name="Fach P."/>
        </authorList>
    </citation>
    <scope>NUCLEOTIDE SEQUENCE [LARGE SCALE GENOMIC DNA]</scope>
    <source>
        <strain evidence="2 3">12LNRI-CD</strain>
    </source>
</reference>
<proteinExistence type="predicted"/>
<evidence type="ECO:0000313" key="2">
    <source>
        <dbReference type="EMBL" id="KOA84092.1"/>
    </source>
</evidence>
<dbReference type="AlphaFoldDB" id="A0A9Q1UWW6"/>
<comment type="caution">
    <text evidence="2">The sequence shown here is derived from an EMBL/GenBank/DDBJ whole genome shotgun (WGS) entry which is preliminary data.</text>
</comment>
<dbReference type="SUPFAM" id="SSF50494">
    <property type="entry name" value="Trypsin-like serine proteases"/>
    <property type="match status" value="1"/>
</dbReference>
<organism evidence="2 3">
    <name type="scientific">Clostridium botulinum</name>
    <dbReference type="NCBI Taxonomy" id="1491"/>
    <lineage>
        <taxon>Bacteria</taxon>
        <taxon>Bacillati</taxon>
        <taxon>Bacillota</taxon>
        <taxon>Clostridia</taxon>
        <taxon>Eubacteriales</taxon>
        <taxon>Clostridiaceae</taxon>
        <taxon>Clostridium</taxon>
    </lineage>
</organism>
<dbReference type="Gene3D" id="2.40.10.10">
    <property type="entry name" value="Trypsin-like serine proteases"/>
    <property type="match status" value="1"/>
</dbReference>
<protein>
    <recommendedName>
        <fullName evidence="1">Nal1 N-terminal domain-containing protein</fullName>
    </recommendedName>
</protein>
<name>A0A9Q1UWW6_CLOBO</name>
<dbReference type="EMBL" id="LGVR01000073">
    <property type="protein sequence ID" value="KOA84092.1"/>
    <property type="molecule type" value="Genomic_DNA"/>
</dbReference>
<dbReference type="InterPro" id="IPR057905">
    <property type="entry name" value="Nal1_N"/>
</dbReference>
<dbReference type="RefSeq" id="WP_013721041.1">
    <property type="nucleotide sequence ID" value="NZ_LGVO01000063.1"/>
</dbReference>
<dbReference type="Proteomes" id="UP000037540">
    <property type="component" value="Unassembled WGS sequence"/>
</dbReference>
<accession>A0A9Q1UWW6</accession>
<feature type="domain" description="Nal1 N-terminal" evidence="1">
    <location>
        <begin position="28"/>
        <end position="77"/>
    </location>
</feature>
<sequence>MNLMNNCCSTLENKIKYICKCEYKYFLNKANVVGIGLGYKIKNGFNTYQKCIKVFVITKLPNDKLTPNEMIPVNYKGIPTDVVESGIIVSSSLKKKIRPVIGGYGISADGTNIMGTAGCLVTNGVSKFLLSTNHVLACINTFPIGHPIIQPAYNDGGKTPKDTIATLYKYVPLRPIEGTSQPINFSDAALGLLSKPNILSNKIAFIGKPTCVKNPHLNESVQKVGRTTELTKGIITNTNATMITTFRDGKRYLFHDVIITSLISNLGDSGALVLNNNKCALGIIYAIGNNISLFCRLNTILDQLDVHLVT</sequence>
<dbReference type="Pfam" id="PF25608">
    <property type="entry name" value="NAL1_N"/>
    <property type="match status" value="1"/>
</dbReference>
<gene>
    <name evidence="2" type="ORF">ADU74_11620</name>
</gene>
<evidence type="ECO:0000259" key="1">
    <source>
        <dbReference type="Pfam" id="PF25608"/>
    </source>
</evidence>
<evidence type="ECO:0000313" key="3">
    <source>
        <dbReference type="Proteomes" id="UP000037540"/>
    </source>
</evidence>
<dbReference type="InterPro" id="IPR043504">
    <property type="entry name" value="Peptidase_S1_PA_chymotrypsin"/>
</dbReference>
<dbReference type="InterPro" id="IPR009003">
    <property type="entry name" value="Peptidase_S1_PA"/>
</dbReference>